<gene>
    <name evidence="5" type="ORF">Tco_0727294</name>
</gene>
<evidence type="ECO:0000256" key="1">
    <source>
        <dbReference type="SAM" id="Coils"/>
    </source>
</evidence>
<keyword evidence="6" id="KW-1185">Reference proteome</keyword>
<feature type="non-terminal residue" evidence="5">
    <location>
        <position position="1"/>
    </location>
</feature>
<reference evidence="5" key="1">
    <citation type="journal article" date="2022" name="Int. J. Mol. Sci.">
        <title>Draft Genome of Tanacetum Coccineum: Genomic Comparison of Closely Related Tanacetum-Family Plants.</title>
        <authorList>
            <person name="Yamashiro T."/>
            <person name="Shiraishi A."/>
            <person name="Nakayama K."/>
            <person name="Satake H."/>
        </authorList>
    </citation>
    <scope>NUCLEOTIDE SEQUENCE</scope>
</reference>
<dbReference type="Proteomes" id="UP001151760">
    <property type="component" value="Unassembled WGS sequence"/>
</dbReference>
<evidence type="ECO:0000256" key="2">
    <source>
        <dbReference type="SAM" id="MobiDB-lite"/>
    </source>
</evidence>
<feature type="coiled-coil region" evidence="1">
    <location>
        <begin position="191"/>
        <end position="218"/>
    </location>
</feature>
<feature type="domain" description="Retrovirus-related Pol polyprotein from transposon TNT 1-94-like beta-barrel" evidence="4">
    <location>
        <begin position="513"/>
        <end position="583"/>
    </location>
</feature>
<comment type="caution">
    <text evidence="5">The sequence shown here is derived from an EMBL/GenBank/DDBJ whole genome shotgun (WGS) entry which is preliminary data.</text>
</comment>
<dbReference type="Pfam" id="PF13976">
    <property type="entry name" value="gag_pre-integrs"/>
    <property type="match status" value="1"/>
</dbReference>
<evidence type="ECO:0000313" key="6">
    <source>
        <dbReference type="Proteomes" id="UP001151760"/>
    </source>
</evidence>
<proteinExistence type="predicted"/>
<name>A0ABQ4YI14_9ASTR</name>
<evidence type="ECO:0000259" key="4">
    <source>
        <dbReference type="Pfam" id="PF22936"/>
    </source>
</evidence>
<organism evidence="5 6">
    <name type="scientific">Tanacetum coccineum</name>
    <dbReference type="NCBI Taxonomy" id="301880"/>
    <lineage>
        <taxon>Eukaryota</taxon>
        <taxon>Viridiplantae</taxon>
        <taxon>Streptophyta</taxon>
        <taxon>Embryophyta</taxon>
        <taxon>Tracheophyta</taxon>
        <taxon>Spermatophyta</taxon>
        <taxon>Magnoliopsida</taxon>
        <taxon>eudicotyledons</taxon>
        <taxon>Gunneridae</taxon>
        <taxon>Pentapetalae</taxon>
        <taxon>asterids</taxon>
        <taxon>campanulids</taxon>
        <taxon>Asterales</taxon>
        <taxon>Asteraceae</taxon>
        <taxon>Asteroideae</taxon>
        <taxon>Anthemideae</taxon>
        <taxon>Anthemidinae</taxon>
        <taxon>Tanacetum</taxon>
    </lineage>
</organism>
<dbReference type="InterPro" id="IPR025724">
    <property type="entry name" value="GAG-pre-integrase_dom"/>
</dbReference>
<feature type="domain" description="GAG-pre-integrase" evidence="3">
    <location>
        <begin position="590"/>
        <end position="645"/>
    </location>
</feature>
<dbReference type="EMBL" id="BQNB010010446">
    <property type="protein sequence ID" value="GJS77413.1"/>
    <property type="molecule type" value="Genomic_DNA"/>
</dbReference>
<dbReference type="InterPro" id="IPR054722">
    <property type="entry name" value="PolX-like_BBD"/>
</dbReference>
<evidence type="ECO:0000259" key="3">
    <source>
        <dbReference type="Pfam" id="PF13976"/>
    </source>
</evidence>
<evidence type="ECO:0000313" key="5">
    <source>
        <dbReference type="EMBL" id="GJS77413.1"/>
    </source>
</evidence>
<reference evidence="5" key="2">
    <citation type="submission" date="2022-01" db="EMBL/GenBank/DDBJ databases">
        <authorList>
            <person name="Yamashiro T."/>
            <person name="Shiraishi A."/>
            <person name="Satake H."/>
            <person name="Nakayama K."/>
        </authorList>
    </citation>
    <scope>NUCLEOTIDE SEQUENCE</scope>
</reference>
<feature type="region of interest" description="Disordered" evidence="2">
    <location>
        <begin position="457"/>
        <end position="476"/>
    </location>
</feature>
<protein>
    <submittedName>
        <fullName evidence="5">Integrase, catalytic region, zinc finger, CCHC-type containing protein</fullName>
    </submittedName>
</protein>
<accession>A0ABQ4YI14</accession>
<sequence>KPRVRDSKYCMEQMLLAKQDEAGVTLTDEQNDFLVADATRMEEIKELSTNICLMARIQPANIDSDAGPSYDSAFLSEVQTPSTSYVNPLFAKDNQEQKYLKQPKIINDTISGDQIDSNIIFDEPNVDVNSGSVEYDNNVQALYELKQLARNAYKEAEKQQIIANKGKRLEKDLQTQFIRDRDIIRDQDQKWDNLQLSVVELKRQIVELQKTQTILKRKMSENEDKYHDIVLDLEARAKENENVVLKIDRTLQAMFLLGPKPMSFYDPNSKHGLGYQNTYTLKKAISQNPKIYDASCFGDTKIHVNVKDIEDILDDATKSQKKMENKLKDPIAIEKKQNAKLFLASMPSPNPMKLYLEKMENEFKTLFASLQTNSKRDSIFYTTPEDIKEMKDVFDSTESDLCATWKQNELLKDQLLEAKLKHEIECYVRAKNQDLLITISELKTELKNVEKGLKAASSVRRPSNRDSPFKNSVLSNTKKSSEKVEVSVRTNKKTYVASKNVFSDKKIVTDVDIIDSGYSKHMTGDHTLLENFVEKFMGTVRFRNDHFAAITGYGDYVQGDITVCHVYYVDGLGHNLFRVGQFCDGAHESNLFTTSISDMVASSPVCLISKATSTKSWLWHRKLSHLNFGTINDLTKLDLVDGLLNSNTVKIISESMNTPSKEDLDNLFGPMYEEYFEKRSSEVSIKSTAQQVHNNKDSPSTSSIIVTSSKEQTSPILINKADELNQEDFTEFDGNTLFTPYDALNFDQVESSTIALDPSNMQEFHQVQPSTHIWTKSHPLEQVIGDPSKLVMTQNRLQTDSKLCMYALTVNTFEPKNIKQAMSDHIWIESMQYELHQIEKLDVWCHTPNRVPSDLVSEGVTSLNISSTKHKERPLRVRLKNNTLA</sequence>
<dbReference type="Pfam" id="PF22936">
    <property type="entry name" value="Pol_BBD"/>
    <property type="match status" value="1"/>
</dbReference>
<keyword evidence="1" id="KW-0175">Coiled coil</keyword>